<dbReference type="Gene3D" id="3.40.50.1820">
    <property type="entry name" value="alpha/beta hydrolase"/>
    <property type="match status" value="1"/>
</dbReference>
<evidence type="ECO:0000256" key="1">
    <source>
        <dbReference type="ARBA" id="ARBA00005964"/>
    </source>
</evidence>
<evidence type="ECO:0000256" key="5">
    <source>
        <dbReference type="SAM" id="SignalP"/>
    </source>
</evidence>
<accession>A0A4E0RUM6</accession>
<feature type="domain" description="Carboxylesterase type B" evidence="6">
    <location>
        <begin position="387"/>
        <end position="700"/>
    </location>
</feature>
<dbReference type="Pfam" id="PF00135">
    <property type="entry name" value="COesterase"/>
    <property type="match status" value="2"/>
</dbReference>
<dbReference type="PROSITE" id="PS00941">
    <property type="entry name" value="CARBOXYLESTERASE_B_2"/>
    <property type="match status" value="1"/>
</dbReference>
<feature type="domain" description="Carboxylesterase type B" evidence="6">
    <location>
        <begin position="99"/>
        <end position="330"/>
    </location>
</feature>
<comment type="similarity">
    <text evidence="1">Belongs to the type-B carboxylesterase/lipase family.</text>
</comment>
<feature type="region of interest" description="Disordered" evidence="3">
    <location>
        <begin position="872"/>
        <end position="891"/>
    </location>
</feature>
<keyword evidence="2 5" id="KW-0732">Signal</keyword>
<keyword evidence="4" id="KW-1133">Transmembrane helix</keyword>
<evidence type="ECO:0000313" key="8">
    <source>
        <dbReference type="Proteomes" id="UP000230066"/>
    </source>
</evidence>
<dbReference type="InterPro" id="IPR029058">
    <property type="entry name" value="AB_hydrolase_fold"/>
</dbReference>
<feature type="signal peptide" evidence="5">
    <location>
        <begin position="1"/>
        <end position="20"/>
    </location>
</feature>
<dbReference type="InterPro" id="IPR019819">
    <property type="entry name" value="Carboxylesterase_B_CS"/>
</dbReference>
<evidence type="ECO:0000256" key="3">
    <source>
        <dbReference type="SAM" id="MobiDB-lite"/>
    </source>
</evidence>
<evidence type="ECO:0000256" key="2">
    <source>
        <dbReference type="ARBA" id="ARBA00022729"/>
    </source>
</evidence>
<keyword evidence="4" id="KW-0472">Membrane</keyword>
<organism evidence="7 8">
    <name type="scientific">Fasciola hepatica</name>
    <name type="common">Liver fluke</name>
    <dbReference type="NCBI Taxonomy" id="6192"/>
    <lineage>
        <taxon>Eukaryota</taxon>
        <taxon>Metazoa</taxon>
        <taxon>Spiralia</taxon>
        <taxon>Lophotrochozoa</taxon>
        <taxon>Platyhelminthes</taxon>
        <taxon>Trematoda</taxon>
        <taxon>Digenea</taxon>
        <taxon>Plagiorchiida</taxon>
        <taxon>Echinostomata</taxon>
        <taxon>Echinostomatoidea</taxon>
        <taxon>Fasciolidae</taxon>
        <taxon>Fasciola</taxon>
    </lineage>
</organism>
<gene>
    <name evidence="7" type="ORF">D915_004590</name>
</gene>
<proteinExistence type="inferred from homology"/>
<comment type="caution">
    <text evidence="7">The sequence shown here is derived from an EMBL/GenBank/DDBJ whole genome shotgun (WGS) entry which is preliminary data.</text>
</comment>
<dbReference type="EMBL" id="JXXN02001463">
    <property type="protein sequence ID" value="THD24717.1"/>
    <property type="molecule type" value="Genomic_DNA"/>
</dbReference>
<dbReference type="AlphaFoldDB" id="A0A4E0RUM6"/>
<dbReference type="Proteomes" id="UP000230066">
    <property type="component" value="Unassembled WGS sequence"/>
</dbReference>
<dbReference type="PANTHER" id="PTHR43903">
    <property type="entry name" value="NEUROLIGIN"/>
    <property type="match status" value="1"/>
</dbReference>
<sequence length="1064" mass="119833">MIPSLFLLLVCCTNTIVIYSAVVPHMRYPPDTGIITLSDGQKLTGLNIHLSIPDLNQIKAYFGIRYASLGIAHLSPETRLAETKPTSTIIQSKPEVTVPASPHRFSHSVASFFYEAPSGTQAKTVLPPVCPQPQWNLSQIKSKIPKPSYDRLVRLKDFMREQSEDCLTLNIYAPQIKHNLTPSKPLPVLLFVHGESYEHGSGNAYDLSVLAGFTKCIAVTMNYRLGILGFLSLRDGQSNGNFALFDLHAAIMWLRNNVASFGGDPEQITLMGYRHGAALVHLFSLSKMAQGIGGKGIKRIVLLNGSGLSPWALSSHEDWLRRQLAGQLNVTISRPTKRRSEKPPFEKRNLPNSLPKPTRVLDILYNSSTAVNISSLNLTTKQPSVSERLIELLKLLPARKILQLQEKLHIPPFTTLLGPVMLRHLFPGFLINHNNEEAESRKSSGNISFKKAGVSKSITYLEPTLFSNVDLLVGTTEEPALNCYEYSHWNSHLTDSLLNFSHALYPGNWKSVAELLKFAYMKTYQKEELLNKNSKASDGDRLKEIIELLSDGLFLAPAVQTVQLHHTLKTMESRGRKPNARASDREPRTYFTVFRHAPVASTDQSPGLKRNLQTDEDLACYFGAPLVSPSRLDPFAETYSKSSKRISFKILQLFSNFIHSGNPNRHNLWPTMSKPSVYWPEYDNKTESYLSVGRSENRAEETSWGAKQNPDEDLVVKHSFREKELTLWSHLLPRIAGLGGALNPKIAKISYTGNDSSLHVERQTSSGICNCTISETWAPNMRNHESHLYWLILRHKQRGEDEASFNASRKTWEQVLNKQRIDLEKEQENCVVFRSASTFPSDNSNTENPIHRSTHKKDPTVSSMRSTQMLQYQNFPQSKSHRNQKLPNDSTTMTSRSALLWTIAVGSVLFLLNTMVFVGIYYQARQLQSKSANTITVNAQRKCGNRQDAITPDSKATNGRYKIIKPQDNLLDQSGLPSGNSINTTYSTATQKHTGTSNQQMNPVDYSIRRDINSITQTLVGSVHDTQHRTPLTINQKMTENNWDIQSHQFELTRYEEFSPCYNE</sequence>
<evidence type="ECO:0000313" key="7">
    <source>
        <dbReference type="EMBL" id="THD24717.1"/>
    </source>
</evidence>
<dbReference type="SUPFAM" id="SSF53474">
    <property type="entry name" value="alpha/beta-Hydrolases"/>
    <property type="match status" value="1"/>
</dbReference>
<name>A0A4E0RUM6_FASHE</name>
<keyword evidence="8" id="KW-1185">Reference proteome</keyword>
<evidence type="ECO:0000259" key="6">
    <source>
        <dbReference type="Pfam" id="PF00135"/>
    </source>
</evidence>
<keyword evidence="4" id="KW-0812">Transmembrane</keyword>
<evidence type="ECO:0000256" key="4">
    <source>
        <dbReference type="SAM" id="Phobius"/>
    </source>
</evidence>
<protein>
    <submittedName>
        <fullName evidence="7">Neuroligin-4 X-linked protein</fullName>
    </submittedName>
</protein>
<dbReference type="InterPro" id="IPR002018">
    <property type="entry name" value="CarbesteraseB"/>
</dbReference>
<dbReference type="InterPro" id="IPR051093">
    <property type="entry name" value="Neuroligin/BSAL"/>
</dbReference>
<feature type="chain" id="PRO_5020035875" evidence="5">
    <location>
        <begin position="21"/>
        <end position="1064"/>
    </location>
</feature>
<feature type="region of interest" description="Disordered" evidence="3">
    <location>
        <begin position="838"/>
        <end position="866"/>
    </location>
</feature>
<reference evidence="7" key="1">
    <citation type="submission" date="2019-03" db="EMBL/GenBank/DDBJ databases">
        <title>Improved annotation for the trematode Fasciola hepatica.</title>
        <authorList>
            <person name="Choi Y.-J."/>
            <person name="Martin J."/>
            <person name="Mitreva M."/>
        </authorList>
    </citation>
    <scope>NUCLEOTIDE SEQUENCE [LARGE SCALE GENOMIC DNA]</scope>
</reference>
<feature type="transmembrane region" description="Helical" evidence="4">
    <location>
        <begin position="898"/>
        <end position="922"/>
    </location>
</feature>
<feature type="region of interest" description="Disordered" evidence="3">
    <location>
        <begin position="333"/>
        <end position="353"/>
    </location>
</feature>
<feature type="compositionally biased region" description="Polar residues" evidence="3">
    <location>
        <begin position="838"/>
        <end position="848"/>
    </location>
</feature>